<evidence type="ECO:0000313" key="1">
    <source>
        <dbReference type="EMBL" id="KAG7444513.1"/>
    </source>
</evidence>
<comment type="caution">
    <text evidence="1">The sequence shown here is derived from an EMBL/GenBank/DDBJ whole genome shotgun (WGS) entry which is preliminary data.</text>
</comment>
<name>A0A9P8AQM6_9AGAR</name>
<sequence length="89" mass="10305">MTKISHCLKSPVMYFGHKSNNFQNDIVRSAIDLSMETQSRGISMYPRHPPSFPAMSILRAFPQMKPSSSTTRLFQIHRVLLFFSIQRCK</sequence>
<dbReference type="EMBL" id="MU250540">
    <property type="protein sequence ID" value="KAG7444513.1"/>
    <property type="molecule type" value="Genomic_DNA"/>
</dbReference>
<keyword evidence="2" id="KW-1185">Reference proteome</keyword>
<protein>
    <submittedName>
        <fullName evidence="1">Uncharacterized protein</fullName>
    </submittedName>
</protein>
<dbReference type="RefSeq" id="XP_043038013.1">
    <property type="nucleotide sequence ID" value="XM_043180219.1"/>
</dbReference>
<reference evidence="1" key="1">
    <citation type="submission" date="2020-11" db="EMBL/GenBank/DDBJ databases">
        <title>Adaptations for nitrogen fixation in a non-lichenized fungal sporocarp promotes dispersal by wood-feeding termites.</title>
        <authorList>
            <consortium name="DOE Joint Genome Institute"/>
            <person name="Koch R.A."/>
            <person name="Yoon G."/>
            <person name="Arayal U."/>
            <person name="Lail K."/>
            <person name="Amirebrahimi M."/>
            <person name="Labutti K."/>
            <person name="Lipzen A."/>
            <person name="Riley R."/>
            <person name="Barry K."/>
            <person name="Henrissat B."/>
            <person name="Grigoriev I.V."/>
            <person name="Herr J.R."/>
            <person name="Aime M.C."/>
        </authorList>
    </citation>
    <scope>NUCLEOTIDE SEQUENCE</scope>
    <source>
        <strain evidence="1">MCA 3950</strain>
    </source>
</reference>
<accession>A0A9P8AQM6</accession>
<dbReference type="AlphaFoldDB" id="A0A9P8AQM6"/>
<gene>
    <name evidence="1" type="ORF">BT62DRAFT_247091</name>
</gene>
<dbReference type="GeneID" id="66102515"/>
<dbReference type="Proteomes" id="UP000812287">
    <property type="component" value="Unassembled WGS sequence"/>
</dbReference>
<organism evidence="1 2">
    <name type="scientific">Guyanagaster necrorhizus</name>
    <dbReference type="NCBI Taxonomy" id="856835"/>
    <lineage>
        <taxon>Eukaryota</taxon>
        <taxon>Fungi</taxon>
        <taxon>Dikarya</taxon>
        <taxon>Basidiomycota</taxon>
        <taxon>Agaricomycotina</taxon>
        <taxon>Agaricomycetes</taxon>
        <taxon>Agaricomycetidae</taxon>
        <taxon>Agaricales</taxon>
        <taxon>Marasmiineae</taxon>
        <taxon>Physalacriaceae</taxon>
        <taxon>Guyanagaster</taxon>
    </lineage>
</organism>
<evidence type="ECO:0000313" key="2">
    <source>
        <dbReference type="Proteomes" id="UP000812287"/>
    </source>
</evidence>
<proteinExistence type="predicted"/>